<evidence type="ECO:0000313" key="1">
    <source>
        <dbReference type="EMBL" id="WCE11832.1"/>
    </source>
</evidence>
<protein>
    <submittedName>
        <fullName evidence="1">Uncharacterized protein</fullName>
    </submittedName>
</protein>
<reference evidence="1 2" key="1">
    <citation type="submission" date="2023-01" db="EMBL/GenBank/DDBJ databases">
        <title>Genome sequence resource and annotation of Enterobacter ludwigii, an economically important pathogen of seedling wilt with strawberry.</title>
        <authorList>
            <person name="Xie Y."/>
        </authorList>
    </citation>
    <scope>NUCLEOTIDE SEQUENCE [LARGE SCALE GENOMIC DNA]</scope>
    <source>
        <strain evidence="1 2">CM-TZ4</strain>
    </source>
</reference>
<dbReference type="Proteomes" id="UP001210538">
    <property type="component" value="Chromosome"/>
</dbReference>
<proteinExistence type="predicted"/>
<dbReference type="AlphaFoldDB" id="A0AAX3L6N9"/>
<dbReference type="RefSeq" id="WP_155027436.1">
    <property type="nucleotide sequence ID" value="NZ_CABGVO010000024.1"/>
</dbReference>
<name>A0AAX3L6N9_9ENTR</name>
<sequence length="89" mass="10599">MVSKLKQRRLRRLKADVAWWREEAEYGNRRILELAGEIDRLKNLVIRVPMPVLIPKEMAHQLYYTETKRCRTCNDGLRGGCSSCIFYKR</sequence>
<evidence type="ECO:0000313" key="2">
    <source>
        <dbReference type="Proteomes" id="UP001210538"/>
    </source>
</evidence>
<gene>
    <name evidence="1" type="ORF">PHA72_17340</name>
</gene>
<accession>A0AAX3L6N9</accession>
<organism evidence="1 2">
    <name type="scientific">Enterobacter ludwigii</name>
    <dbReference type="NCBI Taxonomy" id="299767"/>
    <lineage>
        <taxon>Bacteria</taxon>
        <taxon>Pseudomonadati</taxon>
        <taxon>Pseudomonadota</taxon>
        <taxon>Gammaproteobacteria</taxon>
        <taxon>Enterobacterales</taxon>
        <taxon>Enterobacteriaceae</taxon>
        <taxon>Enterobacter</taxon>
        <taxon>Enterobacter cloacae complex</taxon>
    </lineage>
</organism>
<keyword evidence="2" id="KW-1185">Reference proteome</keyword>
<dbReference type="EMBL" id="CP116347">
    <property type="protein sequence ID" value="WCE11832.1"/>
    <property type="molecule type" value="Genomic_DNA"/>
</dbReference>